<dbReference type="Proteomes" id="UP000182573">
    <property type="component" value="Unassembled WGS sequence"/>
</dbReference>
<dbReference type="Pfam" id="PF13279">
    <property type="entry name" value="4HBT_2"/>
    <property type="match status" value="1"/>
</dbReference>
<evidence type="ECO:0000313" key="3">
    <source>
        <dbReference type="EMBL" id="SDW40690.1"/>
    </source>
</evidence>
<dbReference type="Gene3D" id="3.10.129.10">
    <property type="entry name" value="Hotdog Thioesterase"/>
    <property type="match status" value="1"/>
</dbReference>
<dbReference type="PANTHER" id="PTHR31793:SF27">
    <property type="entry name" value="NOVEL THIOESTERASE SUPERFAMILY DOMAIN AND SAPOSIN A-TYPE DOMAIN CONTAINING PROTEIN (0610012H03RIK)"/>
    <property type="match status" value="1"/>
</dbReference>
<dbReference type="InterPro" id="IPR006684">
    <property type="entry name" value="YbgC/YbaW"/>
</dbReference>
<keyword evidence="2 3" id="KW-0378">Hydrolase</keyword>
<sequence length="147" mass="16228">MPVGHNSTVSFEYTTEVEVRYTDIDTYGHVNNATYATYFEEARIDYLHDVVDCGEALLSGSESGTGMVIANLEVDYIQPVQISDSVAVAVRVPRLGGKSFPFEYEVRTDDGVAATGETTVVTYDRDTESSRPIPEDWRAAITQFEGL</sequence>
<dbReference type="EMBL" id="FNOF01000003">
    <property type="protein sequence ID" value="SDW40690.1"/>
    <property type="molecule type" value="Genomic_DNA"/>
</dbReference>
<dbReference type="AlphaFoldDB" id="A0A1H2TA19"/>
<dbReference type="PANTHER" id="PTHR31793">
    <property type="entry name" value="4-HYDROXYBENZOYL-COA THIOESTERASE FAMILY MEMBER"/>
    <property type="match status" value="1"/>
</dbReference>
<gene>
    <name evidence="3" type="ORF">SAMN05443574_103117</name>
</gene>
<organism evidence="3 4">
    <name type="scientific">Haloarcula vallismortis</name>
    <name type="common">Halobacterium vallismortis</name>
    <dbReference type="NCBI Taxonomy" id="28442"/>
    <lineage>
        <taxon>Archaea</taxon>
        <taxon>Methanobacteriati</taxon>
        <taxon>Methanobacteriota</taxon>
        <taxon>Stenosarchaea group</taxon>
        <taxon>Halobacteria</taxon>
        <taxon>Halobacteriales</taxon>
        <taxon>Haloarculaceae</taxon>
        <taxon>Haloarcula</taxon>
    </lineage>
</organism>
<dbReference type="InterPro" id="IPR050563">
    <property type="entry name" value="4-hydroxybenzoyl-CoA_TE"/>
</dbReference>
<evidence type="ECO:0000256" key="2">
    <source>
        <dbReference type="ARBA" id="ARBA00022801"/>
    </source>
</evidence>
<accession>A0A1H2TA19</accession>
<dbReference type="InterPro" id="IPR029069">
    <property type="entry name" value="HotDog_dom_sf"/>
</dbReference>
<evidence type="ECO:0000256" key="1">
    <source>
        <dbReference type="ARBA" id="ARBA00005953"/>
    </source>
</evidence>
<dbReference type="SUPFAM" id="SSF54637">
    <property type="entry name" value="Thioesterase/thiol ester dehydrase-isomerase"/>
    <property type="match status" value="1"/>
</dbReference>
<dbReference type="GO" id="GO:0047617">
    <property type="term" value="F:fatty acyl-CoA hydrolase activity"/>
    <property type="evidence" value="ECO:0007669"/>
    <property type="project" value="TreeGrafter"/>
</dbReference>
<dbReference type="PIRSF" id="PIRSF003230">
    <property type="entry name" value="YbgC"/>
    <property type="match status" value="1"/>
</dbReference>
<dbReference type="STRING" id="28442.SAMN05443574_103117"/>
<name>A0A1H2TA19_HALVA</name>
<reference evidence="3 4" key="1">
    <citation type="submission" date="2016-10" db="EMBL/GenBank/DDBJ databases">
        <authorList>
            <person name="de Groot N.N."/>
        </authorList>
    </citation>
    <scope>NUCLEOTIDE SEQUENCE [LARGE SCALE GENOMIC DNA]</scope>
    <source>
        <strain evidence="3 4">DSM 3756</strain>
    </source>
</reference>
<protein>
    <submittedName>
        <fullName evidence="3">Acyl-CoA thioester hydrolase</fullName>
    </submittedName>
</protein>
<evidence type="ECO:0000313" key="4">
    <source>
        <dbReference type="Proteomes" id="UP000182573"/>
    </source>
</evidence>
<comment type="similarity">
    <text evidence="1">Belongs to the 4-hydroxybenzoyl-CoA thioesterase family.</text>
</comment>
<proteinExistence type="inferred from homology"/>
<dbReference type="CDD" id="cd00586">
    <property type="entry name" value="4HBT"/>
    <property type="match status" value="1"/>
</dbReference>